<protein>
    <submittedName>
        <fullName evidence="1">Uncharacterized protein</fullName>
    </submittedName>
</protein>
<dbReference type="Proteomes" id="UP000321561">
    <property type="component" value="Chromosome"/>
</dbReference>
<name>A0A510L756_9FUSO</name>
<dbReference type="AlphaFoldDB" id="A0A510L756"/>
<dbReference type="RefSeq" id="WP_232052480.1">
    <property type="nucleotide sequence ID" value="NZ_AP019846.1"/>
</dbReference>
<accession>A0A510L756</accession>
<evidence type="ECO:0000313" key="1">
    <source>
        <dbReference type="EMBL" id="BBM59840.1"/>
    </source>
</evidence>
<dbReference type="EMBL" id="AP019846">
    <property type="protein sequence ID" value="BBM59840.1"/>
    <property type="molecule type" value="Genomic_DNA"/>
</dbReference>
<gene>
    <name evidence="1" type="ORF">JMUB5056_1425</name>
</gene>
<dbReference type="KEGG" id="lhg:JMUB5056_1425"/>
<sequence length="63" mass="7523">MLELNDFVKDKNNLYYFSNGKIEKINLNIDVKSLEFFDDIDSSYSNYIKDRNNVYFVDNKNGK</sequence>
<proteinExistence type="predicted"/>
<reference evidence="1 2" key="1">
    <citation type="submission" date="2019-07" db="EMBL/GenBank/DDBJ databases">
        <title>Complete Genome Sequence of Leptotrichia hongkongensis Strain JMUB5056.</title>
        <authorList>
            <person name="Watanabe S."/>
            <person name="Cui L."/>
        </authorList>
    </citation>
    <scope>NUCLEOTIDE SEQUENCE [LARGE SCALE GENOMIC DNA]</scope>
    <source>
        <strain evidence="1 2">JMUB5056</strain>
    </source>
</reference>
<organism evidence="1 2">
    <name type="scientific">Leptotrichia hongkongensis</name>
    <dbReference type="NCBI Taxonomy" id="554406"/>
    <lineage>
        <taxon>Bacteria</taxon>
        <taxon>Fusobacteriati</taxon>
        <taxon>Fusobacteriota</taxon>
        <taxon>Fusobacteriia</taxon>
        <taxon>Fusobacteriales</taxon>
        <taxon>Leptotrichiaceae</taxon>
        <taxon>Leptotrichia</taxon>
    </lineage>
</organism>
<evidence type="ECO:0000313" key="2">
    <source>
        <dbReference type="Proteomes" id="UP000321561"/>
    </source>
</evidence>